<dbReference type="SUPFAM" id="SSF53335">
    <property type="entry name" value="S-adenosyl-L-methionine-dependent methyltransferases"/>
    <property type="match status" value="1"/>
</dbReference>
<dbReference type="Pfam" id="PF13489">
    <property type="entry name" value="Methyltransf_23"/>
    <property type="match status" value="1"/>
</dbReference>
<evidence type="ECO:0000313" key="4">
    <source>
        <dbReference type="Proteomes" id="UP000282654"/>
    </source>
</evidence>
<keyword evidence="1" id="KW-0802">TPR repeat</keyword>
<dbReference type="GO" id="GO:0016757">
    <property type="term" value="F:glycosyltransferase activity"/>
    <property type="evidence" value="ECO:0007669"/>
    <property type="project" value="InterPro"/>
</dbReference>
<keyword evidence="3" id="KW-0808">Transferase</keyword>
<dbReference type="Gene3D" id="3.40.50.2000">
    <property type="entry name" value="Glycogen Phosphorylase B"/>
    <property type="match status" value="2"/>
</dbReference>
<dbReference type="CDD" id="cd03801">
    <property type="entry name" value="GT4_PimA-like"/>
    <property type="match status" value="1"/>
</dbReference>
<accession>A0A3N5B292</accession>
<dbReference type="InterPro" id="IPR001296">
    <property type="entry name" value="Glyco_trans_1"/>
</dbReference>
<dbReference type="Gene3D" id="3.40.50.150">
    <property type="entry name" value="Vaccinia Virus protein VP39"/>
    <property type="match status" value="1"/>
</dbReference>
<dbReference type="Gene3D" id="1.25.40.10">
    <property type="entry name" value="Tetratricopeptide repeat domain"/>
    <property type="match status" value="1"/>
</dbReference>
<feature type="repeat" description="TPR" evidence="1">
    <location>
        <begin position="393"/>
        <end position="426"/>
    </location>
</feature>
<evidence type="ECO:0000259" key="2">
    <source>
        <dbReference type="Pfam" id="PF00534"/>
    </source>
</evidence>
<dbReference type="Pfam" id="PF13181">
    <property type="entry name" value="TPR_8"/>
    <property type="match status" value="1"/>
</dbReference>
<dbReference type="InterPro" id="IPR011990">
    <property type="entry name" value="TPR-like_helical_dom_sf"/>
</dbReference>
<evidence type="ECO:0000313" key="3">
    <source>
        <dbReference type="EMBL" id="RPF42902.1"/>
    </source>
</evidence>
<dbReference type="PROSITE" id="PS50005">
    <property type="entry name" value="TPR"/>
    <property type="match status" value="2"/>
</dbReference>
<protein>
    <submittedName>
        <fullName evidence="3">Glycosyltransferase involved in cell wall biosynthesis</fullName>
    </submittedName>
</protein>
<comment type="caution">
    <text evidence="3">The sequence shown here is derived from an EMBL/GenBank/DDBJ whole genome shotgun (WGS) entry which is preliminary data.</text>
</comment>
<dbReference type="CDD" id="cd02440">
    <property type="entry name" value="AdoMet_MTases"/>
    <property type="match status" value="1"/>
</dbReference>
<dbReference type="SUPFAM" id="SSF53756">
    <property type="entry name" value="UDP-Glycosyltransferase/glycogen phosphorylase"/>
    <property type="match status" value="2"/>
</dbReference>
<dbReference type="SUPFAM" id="SSF48452">
    <property type="entry name" value="TPR-like"/>
    <property type="match status" value="1"/>
</dbReference>
<evidence type="ECO:0000256" key="1">
    <source>
        <dbReference type="PROSITE-ProRule" id="PRU00339"/>
    </source>
</evidence>
<sequence>MVLPQPNGKCGIVWEGSFFVYHSLALVNRELVLALLRDEQLEIGIKPYEPDQFDETVDPRFALLSARMNLRPARVDFTVRHRWPPLFEPAEGRLIWIQPWEYGSLPVEWARFAATDQVAEIWVPSSFVRDCYVQSGVDPEKVFVVPCGVNTAVFHPQATPVILPTRKGFKFLFVGGTLLRKGVDILLQAYLRFFSAKDDVCLVIKDLGAETFYRGQGLGAKVKELTERENAPEVLYLGGTFEEREMAGLYRACDCLVHPYRGEGFALPVAEAMACGLPVIVTNYGACLDFCDPGNALLVSASVVRDPRKRVGDFETVGYPCWAEPDVEHLAYLMRWVYENPAEARALGQRAAVAVSQKLTWNKAAEKAKARFTELMGERGRGLKMLQAEGNNLEELLEQGFQAYAIGDKGKALELFRQALVAAPDHVDVNYNLGLLYLERQEFALAARHLLSYLEKEVSSAEAWVALGSALAGLGDYGSAQIAYESALQLDSKAASVQENLRLVKAVSSREFDIWEDGWYRSQVTRLVRALPVSEGAPRDDQGGEPDFSLAEEEGELGRITAAVSHAFEAAPEFSRQVKEEILPFFRDCSRVLDVGCGEGVFLEMLREAGVEGEGIDLDPVVVEKARAKGLRAQVASALDFLRQHRGVYDGVMLGHIIEHFSGPEAVKLLYYCARALKGRGIIAIQTPNFSRPEVQAHNFWLDITHVRPYPPLLLEVILRTLRFDILKSGVVESSGGLDVIVVGRKQEVAVSRKEVVWRGWVYEASDSGEEARRFISVLNRSPWFTVRIIPEGVKKGAKGIFNPEGPWELKRSEPLFSSRETIVVHHLPVFSFDDKAFRGKTQGAINIGRTMFDLVPLNPEWVKGLNRLDEIWVPSRFNVETFNASGVDRARLRVVPRGVDPELFNPKAEPLDLRCGKGFVFLANFDFQDRKGWDILLTAYLTEFKEGEDVALLLRVWKPDHRRLGTIEMQLASFIRQRLGLRLDRIPEIILLKESIETNRMPGLYTACDAFVLPSRGEAWGQPYLEAMACGLPTIGTKWGGNLEFMTEENSFLIEIEGLEEVPDGVDVPLCRGHRWAKPSVEHLRKLMRYVFEEREEARRKGQRAREEVAEKWTWERAAQAALQELTKYTSVLG</sequence>
<dbReference type="InterPro" id="IPR029063">
    <property type="entry name" value="SAM-dependent_MTases_sf"/>
</dbReference>
<gene>
    <name evidence="3" type="ORF">EDD75_2016</name>
</gene>
<keyword evidence="4" id="KW-1185">Reference proteome</keyword>
<dbReference type="Pfam" id="PF00534">
    <property type="entry name" value="Glycos_transf_1"/>
    <property type="match status" value="1"/>
</dbReference>
<dbReference type="SMART" id="SM00028">
    <property type="entry name" value="TPR"/>
    <property type="match status" value="3"/>
</dbReference>
<dbReference type="AlphaFoldDB" id="A0A3N5B292"/>
<dbReference type="Proteomes" id="UP000282654">
    <property type="component" value="Unassembled WGS sequence"/>
</dbReference>
<dbReference type="InterPro" id="IPR019734">
    <property type="entry name" value="TPR_rpt"/>
</dbReference>
<dbReference type="PANTHER" id="PTHR46656:SF3">
    <property type="entry name" value="PUTATIVE-RELATED"/>
    <property type="match status" value="1"/>
</dbReference>
<dbReference type="Pfam" id="PF13692">
    <property type="entry name" value="Glyco_trans_1_4"/>
    <property type="match status" value="1"/>
</dbReference>
<organism evidence="3 4">
    <name type="scientific">Thermodesulfitimonas autotrophica</name>
    <dbReference type="NCBI Taxonomy" id="1894989"/>
    <lineage>
        <taxon>Bacteria</taxon>
        <taxon>Bacillati</taxon>
        <taxon>Bacillota</taxon>
        <taxon>Clostridia</taxon>
        <taxon>Thermoanaerobacterales</taxon>
        <taxon>Thermoanaerobacteraceae</taxon>
        <taxon>Thermodesulfitimonas</taxon>
    </lineage>
</organism>
<name>A0A3N5B292_9THEO</name>
<dbReference type="OrthoDB" id="9797829at2"/>
<dbReference type="PANTHER" id="PTHR46656">
    <property type="entry name" value="PUTATIVE-RELATED"/>
    <property type="match status" value="1"/>
</dbReference>
<dbReference type="EMBL" id="RKRE01000003">
    <property type="protein sequence ID" value="RPF42902.1"/>
    <property type="molecule type" value="Genomic_DNA"/>
</dbReference>
<reference evidence="3 4" key="1">
    <citation type="submission" date="2018-11" db="EMBL/GenBank/DDBJ databases">
        <title>Genomic Encyclopedia of Type Strains, Phase IV (KMG-IV): sequencing the most valuable type-strain genomes for metagenomic binning, comparative biology and taxonomic classification.</title>
        <authorList>
            <person name="Goeker M."/>
        </authorList>
    </citation>
    <scope>NUCLEOTIDE SEQUENCE [LARGE SCALE GENOMIC DNA]</scope>
    <source>
        <strain evidence="3 4">DSM 102936</strain>
    </source>
</reference>
<feature type="domain" description="Glycosyl transferase family 1" evidence="2">
    <location>
        <begin position="167"/>
        <end position="295"/>
    </location>
</feature>
<proteinExistence type="predicted"/>
<feature type="repeat" description="TPR" evidence="1">
    <location>
        <begin position="461"/>
        <end position="494"/>
    </location>
</feature>